<organism evidence="2 3">
    <name type="scientific">Phytophthora nicotianae</name>
    <name type="common">Potato buckeye rot agent</name>
    <name type="synonym">Phytophthora parasitica</name>
    <dbReference type="NCBI Taxonomy" id="4792"/>
    <lineage>
        <taxon>Eukaryota</taxon>
        <taxon>Sar</taxon>
        <taxon>Stramenopiles</taxon>
        <taxon>Oomycota</taxon>
        <taxon>Peronosporomycetes</taxon>
        <taxon>Peronosporales</taxon>
        <taxon>Peronosporaceae</taxon>
        <taxon>Phytophthora</taxon>
    </lineage>
</organism>
<proteinExistence type="predicted"/>
<dbReference type="EMBL" id="KI686522">
    <property type="protein sequence ID" value="ETK85735.1"/>
    <property type="molecule type" value="Genomic_DNA"/>
</dbReference>
<evidence type="ECO:0000313" key="1">
    <source>
        <dbReference type="EMBL" id="ETK85735.1"/>
    </source>
</evidence>
<reference evidence="2 3" key="2">
    <citation type="submission" date="2013-11" db="EMBL/GenBank/DDBJ databases">
        <title>The Genome Sequence of Phytophthora parasitica CJ05E6.</title>
        <authorList>
            <consortium name="The Broad Institute Genomics Platform"/>
            <person name="Russ C."/>
            <person name="Tyler B."/>
            <person name="Panabieres F."/>
            <person name="Shan W."/>
            <person name="Tripathy S."/>
            <person name="Grunwald N."/>
            <person name="Machado M."/>
            <person name="Johnson C.S."/>
            <person name="Arredondo F."/>
            <person name="Hong C."/>
            <person name="Coffey M."/>
            <person name="Young S.K."/>
            <person name="Zeng Q."/>
            <person name="Gargeya S."/>
            <person name="Fitzgerald M."/>
            <person name="Abouelleil A."/>
            <person name="Alvarado L."/>
            <person name="Chapman S.B."/>
            <person name="Gainer-Dewar J."/>
            <person name="Goldberg J."/>
            <person name="Griggs A."/>
            <person name="Gujja S."/>
            <person name="Hansen M."/>
            <person name="Howarth C."/>
            <person name="Imamovic A."/>
            <person name="Ireland A."/>
            <person name="Larimer J."/>
            <person name="McCowan C."/>
            <person name="Murphy C."/>
            <person name="Pearson M."/>
            <person name="Poon T.W."/>
            <person name="Priest M."/>
            <person name="Roberts A."/>
            <person name="Saif S."/>
            <person name="Shea T."/>
            <person name="Sykes S."/>
            <person name="Wortman J."/>
            <person name="Nusbaum C."/>
            <person name="Birren B."/>
        </authorList>
    </citation>
    <scope>NUCLEOTIDE SEQUENCE [LARGE SCALE GENOMIC DNA]</scope>
    <source>
        <strain evidence="2 3">CJ05E6</strain>
    </source>
</reference>
<dbReference type="Proteomes" id="UP000053864">
    <property type="component" value="Unassembled WGS sequence"/>
</dbReference>
<dbReference type="Proteomes" id="UP000053236">
    <property type="component" value="Unassembled WGS sequence"/>
</dbReference>
<reference evidence="1" key="1">
    <citation type="submission" date="2013-11" db="EMBL/GenBank/DDBJ databases">
        <title>The Genome Sequence of Phytophthora parasitica CJ02B3.</title>
        <authorList>
            <consortium name="The Broad Institute Genomics Platform"/>
            <person name="Russ C."/>
            <person name="Tyler B."/>
            <person name="Panabieres F."/>
            <person name="Shan W."/>
            <person name="Tripathy S."/>
            <person name="Grunwald N."/>
            <person name="Machado M."/>
            <person name="Johnson C.S."/>
            <person name="Arredondo F."/>
            <person name="Hong C."/>
            <person name="Coffey M."/>
            <person name="Young S.K."/>
            <person name="Zeng Q."/>
            <person name="Gargeya S."/>
            <person name="Fitzgerald M."/>
            <person name="Abouelleil A."/>
            <person name="Alvarado L."/>
            <person name="Chapman S.B."/>
            <person name="Gainer-Dewar J."/>
            <person name="Goldberg J."/>
            <person name="Griggs A."/>
            <person name="Gujja S."/>
            <person name="Hansen M."/>
            <person name="Howarth C."/>
            <person name="Imamovic A."/>
            <person name="Ireland A."/>
            <person name="Larimer J."/>
            <person name="McCowan C."/>
            <person name="Murphy C."/>
            <person name="Pearson M."/>
            <person name="Poon T.W."/>
            <person name="Priest M."/>
            <person name="Roberts A."/>
            <person name="Saif S."/>
            <person name="Shea T."/>
            <person name="Sykes S."/>
            <person name="Wortman J."/>
            <person name="Nusbaum C."/>
            <person name="Birren B."/>
        </authorList>
    </citation>
    <scope>NUCLEOTIDE SEQUENCE [LARGE SCALE GENOMIC DNA]</scope>
    <source>
        <strain evidence="1">CJ02B3</strain>
    </source>
</reference>
<accession>W2J0M9</accession>
<dbReference type="VEuPathDB" id="FungiDB:PPTG_01267"/>
<evidence type="ECO:0000313" key="3">
    <source>
        <dbReference type="Proteomes" id="UP000053864"/>
    </source>
</evidence>
<dbReference type="EMBL" id="KI673169">
    <property type="protein sequence ID" value="ETL39163.1"/>
    <property type="molecule type" value="Genomic_DNA"/>
</dbReference>
<protein>
    <submittedName>
        <fullName evidence="2">Uncharacterized protein</fullName>
    </submittedName>
</protein>
<sequence>MSVYFSGGYRATFANTDVYDCMSFTSCPHWQPATSIAWNNIPGVTLLIFYETDTCRTGGKYFYISDVADAIGTHTLDTPQAIRSFMFGKMITMRVDRLSS</sequence>
<dbReference type="AlphaFoldDB" id="W2J0M9"/>
<gene>
    <name evidence="1" type="ORF">L915_09546</name>
    <name evidence="2" type="ORF">L916_09446</name>
</gene>
<evidence type="ECO:0000313" key="2">
    <source>
        <dbReference type="EMBL" id="ETL39163.1"/>
    </source>
</evidence>
<name>W2J0M9_PHYNI</name>